<protein>
    <submittedName>
        <fullName evidence="1">Uncharacterized protein</fullName>
    </submittedName>
</protein>
<accession>A0A075ADK2</accession>
<gene>
    <name evidence="1" type="ORF">T265_06583</name>
</gene>
<name>A0A075ADK2_OPIVI</name>
<organism evidence="1 2">
    <name type="scientific">Opisthorchis viverrini</name>
    <name type="common">Southeast Asian liver fluke</name>
    <dbReference type="NCBI Taxonomy" id="6198"/>
    <lineage>
        <taxon>Eukaryota</taxon>
        <taxon>Metazoa</taxon>
        <taxon>Spiralia</taxon>
        <taxon>Lophotrochozoa</taxon>
        <taxon>Platyhelminthes</taxon>
        <taxon>Trematoda</taxon>
        <taxon>Digenea</taxon>
        <taxon>Opisthorchiida</taxon>
        <taxon>Opisthorchiata</taxon>
        <taxon>Opisthorchiidae</taxon>
        <taxon>Opisthorchis</taxon>
    </lineage>
</organism>
<dbReference type="Proteomes" id="UP000054324">
    <property type="component" value="Unassembled WGS sequence"/>
</dbReference>
<reference evidence="1 2" key="1">
    <citation type="submission" date="2013-11" db="EMBL/GenBank/DDBJ databases">
        <title>Opisthorchis viverrini - life in the bile duct.</title>
        <authorList>
            <person name="Young N.D."/>
            <person name="Nagarajan N."/>
            <person name="Lin S.J."/>
            <person name="Korhonen P.K."/>
            <person name="Jex A.R."/>
            <person name="Hall R.S."/>
            <person name="Safavi-Hemami H."/>
            <person name="Kaewkong W."/>
            <person name="Bertrand D."/>
            <person name="Gao S."/>
            <person name="Seet Q."/>
            <person name="Wongkham S."/>
            <person name="Teh B.T."/>
            <person name="Wongkham C."/>
            <person name="Intapan P.M."/>
            <person name="Maleewong W."/>
            <person name="Yang X."/>
            <person name="Hu M."/>
            <person name="Wang Z."/>
            <person name="Hofmann A."/>
            <person name="Sternberg P.W."/>
            <person name="Tan P."/>
            <person name="Wang J."/>
            <person name="Gasser R.B."/>
        </authorList>
    </citation>
    <scope>NUCLEOTIDE SEQUENCE [LARGE SCALE GENOMIC DNA]</scope>
</reference>
<dbReference type="GeneID" id="20320762"/>
<dbReference type="AlphaFoldDB" id="A0A075ADK2"/>
<evidence type="ECO:0000313" key="2">
    <source>
        <dbReference type="Proteomes" id="UP000054324"/>
    </source>
</evidence>
<dbReference type="KEGG" id="ovi:T265_06583"/>
<dbReference type="RefSeq" id="XP_009170150.1">
    <property type="nucleotide sequence ID" value="XM_009171886.1"/>
</dbReference>
<sequence length="96" mass="10975">MLVSVNNAESEIDLIRVFRSDRNLNEGAVKSCKEFLEYSHTVVQLALFEREHDCRRMVMGRGYIGIPRNMRIISRFGGINASDPVRILNASPENSY</sequence>
<proteinExistence type="predicted"/>
<dbReference type="CTD" id="20320762"/>
<dbReference type="EMBL" id="KL596756">
    <property type="protein sequence ID" value="KER26104.1"/>
    <property type="molecule type" value="Genomic_DNA"/>
</dbReference>
<keyword evidence="2" id="KW-1185">Reference proteome</keyword>
<evidence type="ECO:0000313" key="1">
    <source>
        <dbReference type="EMBL" id="KER26104.1"/>
    </source>
</evidence>